<keyword evidence="7" id="KW-0251">Elongation factor</keyword>
<sequence>MALGTHLFWYLFPCVAVCPFESSALKSPLIGHTTRVKQKFQGGFMETFCIRRKLQGFKFLCTLGKQKQETFCVSTDTGTAGPSVASGHCWTAGEPFAVQPSVFSLSTVLAFARASLPVLGSRDLKMPRDTVKLISAEGFEFIVDYEAACVSNTIKNMLSSQGSFTETELGEVRFPEITAPILEKVCQYFYYKLQFQNSTSASIPEFKVAPEVALQLLMASNFLDC</sequence>
<dbReference type="InterPro" id="IPR016073">
    <property type="entry name" value="Skp1_comp_POZ"/>
</dbReference>
<organism evidence="7">
    <name type="scientific">Tetraselmis sp. GSL018</name>
    <dbReference type="NCBI Taxonomy" id="582737"/>
    <lineage>
        <taxon>Eukaryota</taxon>
        <taxon>Viridiplantae</taxon>
        <taxon>Chlorophyta</taxon>
        <taxon>core chlorophytes</taxon>
        <taxon>Chlorodendrophyceae</taxon>
        <taxon>Chlorodendrales</taxon>
        <taxon>Chlorodendraceae</taxon>
        <taxon>Tetraselmis</taxon>
    </lineage>
</organism>
<evidence type="ECO:0000259" key="6">
    <source>
        <dbReference type="Pfam" id="PF03931"/>
    </source>
</evidence>
<gene>
    <name evidence="7" type="primary">TCEB1</name>
    <name evidence="7" type="ORF">TSPGSL018_5351</name>
</gene>
<dbReference type="InterPro" id="IPR001232">
    <property type="entry name" value="SKP1-like"/>
</dbReference>
<proteinExistence type="inferred from homology"/>
<protein>
    <recommendedName>
        <fullName evidence="3">Elongin-C</fullName>
    </recommendedName>
</protein>
<dbReference type="GO" id="GO:0005634">
    <property type="term" value="C:nucleus"/>
    <property type="evidence" value="ECO:0007669"/>
    <property type="project" value="UniProtKB-SubCell"/>
</dbReference>
<comment type="similarity">
    <text evidence="2">Belongs to the SKP1 family.</text>
</comment>
<evidence type="ECO:0000256" key="5">
    <source>
        <dbReference type="SAM" id="SignalP"/>
    </source>
</evidence>
<dbReference type="CDD" id="cd18321">
    <property type="entry name" value="BTB_POZ_EloC"/>
    <property type="match status" value="1"/>
</dbReference>
<dbReference type="GO" id="GO:0006511">
    <property type="term" value="P:ubiquitin-dependent protein catabolic process"/>
    <property type="evidence" value="ECO:0007669"/>
    <property type="project" value="InterPro"/>
</dbReference>
<feature type="domain" description="SKP1 component POZ" evidence="6">
    <location>
        <begin position="130"/>
        <end position="192"/>
    </location>
</feature>
<keyword evidence="7" id="KW-0648">Protein biosynthesis</keyword>
<dbReference type="PANTHER" id="PTHR20648">
    <property type="entry name" value="ELONGIN-C"/>
    <property type="match status" value="1"/>
</dbReference>
<evidence type="ECO:0000256" key="2">
    <source>
        <dbReference type="ARBA" id="ARBA00009993"/>
    </source>
</evidence>
<dbReference type="AlphaFoldDB" id="A0A061SIW1"/>
<dbReference type="GO" id="GO:0003746">
    <property type="term" value="F:translation elongation factor activity"/>
    <property type="evidence" value="ECO:0007669"/>
    <property type="project" value="UniProtKB-KW"/>
</dbReference>
<dbReference type="Pfam" id="PF03931">
    <property type="entry name" value="Skp1_POZ"/>
    <property type="match status" value="1"/>
</dbReference>
<reference evidence="7" key="1">
    <citation type="submission" date="2014-05" db="EMBL/GenBank/DDBJ databases">
        <title>The transcriptome of the halophilic microalga Tetraselmis sp. GSL018 isolated from the Great Salt Lake, Utah.</title>
        <authorList>
            <person name="Jinkerson R.E."/>
            <person name="D'Adamo S."/>
            <person name="Posewitz M.C."/>
        </authorList>
    </citation>
    <scope>NUCLEOTIDE SEQUENCE</scope>
    <source>
        <strain evidence="7">GSL018</strain>
    </source>
</reference>
<dbReference type="InterPro" id="IPR039948">
    <property type="entry name" value="ELC1"/>
</dbReference>
<keyword evidence="5" id="KW-0732">Signal</keyword>
<accession>A0A061SIW1</accession>
<dbReference type="SUPFAM" id="SSF54695">
    <property type="entry name" value="POZ domain"/>
    <property type="match status" value="1"/>
</dbReference>
<dbReference type="FunFam" id="3.30.710.10:FF:000035">
    <property type="entry name" value="Elongin C transcription elongation factor"/>
    <property type="match status" value="1"/>
</dbReference>
<dbReference type="EMBL" id="GBEZ01002452">
    <property type="protein sequence ID" value="JAC82606.1"/>
    <property type="molecule type" value="Transcribed_RNA"/>
</dbReference>
<comment type="subcellular location">
    <subcellularLocation>
        <location evidence="1">Nucleus</location>
    </subcellularLocation>
</comment>
<evidence type="ECO:0000256" key="4">
    <source>
        <dbReference type="ARBA" id="ARBA00023242"/>
    </source>
</evidence>
<dbReference type="Gene3D" id="3.30.710.10">
    <property type="entry name" value="Potassium Channel Kv1.1, Chain A"/>
    <property type="match status" value="1"/>
</dbReference>
<evidence type="ECO:0000313" key="7">
    <source>
        <dbReference type="EMBL" id="JAC82606.1"/>
    </source>
</evidence>
<feature type="chain" id="PRO_5001606218" description="Elongin-C" evidence="5">
    <location>
        <begin position="17"/>
        <end position="225"/>
    </location>
</feature>
<evidence type="ECO:0000256" key="3">
    <source>
        <dbReference type="ARBA" id="ARBA00021347"/>
    </source>
</evidence>
<name>A0A061SIW1_9CHLO</name>
<dbReference type="SMART" id="SM00512">
    <property type="entry name" value="Skp1"/>
    <property type="match status" value="1"/>
</dbReference>
<dbReference type="InterPro" id="IPR011333">
    <property type="entry name" value="SKP1/BTB/POZ_sf"/>
</dbReference>
<keyword evidence="4" id="KW-0539">Nucleus</keyword>
<evidence type="ECO:0000256" key="1">
    <source>
        <dbReference type="ARBA" id="ARBA00004123"/>
    </source>
</evidence>
<feature type="signal peptide" evidence="5">
    <location>
        <begin position="1"/>
        <end position="16"/>
    </location>
</feature>
<dbReference type="GO" id="GO:0009867">
    <property type="term" value="P:jasmonic acid mediated signaling pathway"/>
    <property type="evidence" value="ECO:0007669"/>
    <property type="project" value="UniProtKB-ARBA"/>
</dbReference>